<evidence type="ECO:0000256" key="3">
    <source>
        <dbReference type="ARBA" id="ARBA00022741"/>
    </source>
</evidence>
<dbReference type="InterPro" id="IPR006016">
    <property type="entry name" value="UspA"/>
</dbReference>
<keyword evidence="7" id="KW-1185">Reference proteome</keyword>
<dbReference type="InterPro" id="IPR008271">
    <property type="entry name" value="Ser/Thr_kinase_AS"/>
</dbReference>
<dbReference type="Pfam" id="PF00582">
    <property type="entry name" value="Usp"/>
    <property type="match status" value="1"/>
</dbReference>
<dbReference type="PANTHER" id="PTHR45647">
    <property type="entry name" value="OS02G0152300 PROTEIN"/>
    <property type="match status" value="1"/>
</dbReference>
<dbReference type="InterPro" id="IPR011009">
    <property type="entry name" value="Kinase-like_dom_sf"/>
</dbReference>
<dbReference type="PROSITE" id="PS00108">
    <property type="entry name" value="PROTEIN_KINASE_ST"/>
    <property type="match status" value="1"/>
</dbReference>
<reference evidence="8" key="2">
    <citation type="submission" date="2025-08" db="UniProtKB">
        <authorList>
            <consortium name="RefSeq"/>
        </authorList>
    </citation>
    <scope>IDENTIFICATION</scope>
    <source>
        <tissue evidence="8">Young leaves</tissue>
    </source>
</reference>
<evidence type="ECO:0000256" key="4">
    <source>
        <dbReference type="ARBA" id="ARBA00022786"/>
    </source>
</evidence>
<dbReference type="SMART" id="SM00220">
    <property type="entry name" value="S_TKc"/>
    <property type="match status" value="1"/>
</dbReference>
<dbReference type="Proteomes" id="UP000228380">
    <property type="component" value="Chromosome 6"/>
</dbReference>
<dbReference type="AlphaFoldDB" id="A0A8B7BWT1"/>
<evidence type="ECO:0000256" key="1">
    <source>
        <dbReference type="ARBA" id="ARBA00000900"/>
    </source>
</evidence>
<dbReference type="SUPFAM" id="SSF56112">
    <property type="entry name" value="Protein kinase-like (PK-like)"/>
    <property type="match status" value="1"/>
</dbReference>
<evidence type="ECO:0000256" key="5">
    <source>
        <dbReference type="ARBA" id="ARBA00022840"/>
    </source>
</evidence>
<feature type="domain" description="Protein kinase" evidence="6">
    <location>
        <begin position="435"/>
        <end position="698"/>
    </location>
</feature>
<keyword evidence="5" id="KW-0067">ATP-binding</keyword>
<dbReference type="Gene3D" id="3.40.50.620">
    <property type="entry name" value="HUPs"/>
    <property type="match status" value="1"/>
</dbReference>
<dbReference type="InterPro" id="IPR051348">
    <property type="entry name" value="U-box_ubiquitin_ligases"/>
</dbReference>
<dbReference type="InterPro" id="IPR000719">
    <property type="entry name" value="Prot_kinase_dom"/>
</dbReference>
<reference evidence="7" key="1">
    <citation type="journal article" date="2019" name="Nat. Commun.">
        <title>Genome-wide association mapping of date palm fruit traits.</title>
        <authorList>
            <person name="Hazzouri K.M."/>
            <person name="Gros-Balthazard M."/>
            <person name="Flowers J.M."/>
            <person name="Copetti D."/>
            <person name="Lemansour A."/>
            <person name="Lebrun M."/>
            <person name="Masmoudi K."/>
            <person name="Ferrand S."/>
            <person name="Dhar M.I."/>
            <person name="Fresquez Z.A."/>
            <person name="Rosas U."/>
            <person name="Zhang J."/>
            <person name="Talag J."/>
            <person name="Lee S."/>
            <person name="Kudrna D."/>
            <person name="Powell R.F."/>
            <person name="Leitch I.J."/>
            <person name="Krueger R.R."/>
            <person name="Wing R.A."/>
            <person name="Amiri K.M.A."/>
            <person name="Purugganan M.D."/>
        </authorList>
    </citation>
    <scope>NUCLEOTIDE SEQUENCE [LARGE SCALE GENOMIC DNA]</scope>
    <source>
        <strain evidence="7">cv. Khalas</strain>
    </source>
</reference>
<dbReference type="CDD" id="cd01989">
    <property type="entry name" value="USP_STK_Ubox_N"/>
    <property type="match status" value="1"/>
</dbReference>
<dbReference type="SUPFAM" id="SSF52402">
    <property type="entry name" value="Adenine nucleotide alpha hydrolases-like"/>
    <property type="match status" value="1"/>
</dbReference>
<sequence>MKDAESASLVAVAIDDDRNSQHALKWAADHVLTRGQIFYLLHVRRKIPSIQTPIGQQLSISEVNDGVASSCLERMDFQTKELLLPFQCFCNRSGLQFKEVILDDTDVPKAIVDFIADRIIDKLIFGASSRNALIRSFKPADVPTTVSKTAPEFCSIYVISKGKLSSTRPATRPITQRPACEFETDSARNQFQSIKSEPDSSYHTGAPARFHPAAIGYGGENGSFERSFEARISKKISRDSHARGCLDFSYQSAASCPSPSRTSIDQSNTYVPPQFCLTGEPQSFMSNASSEYSFHSFHDEQQKSLVSNKNTSAYCSSGSGSSRYERSSWILKEESSSLSDHSVEDIKAKMRRLKFEPRQMKDMSEDTCKEANYGKADGALRMEETRLAGDMRPHMAEKEQNSKALLQRNFSDCFHSNIRYRRYTVEEIQKATDNFLDALKIGEGGYGPVYKCNLDHTVVAIKILRSDPTQGMKQFHQEIEVLSCIRHPNMVLLMGACPEYGCLVYEHMANGSLEDRLFCQNGTRPLSWQLRFKIAAEIATGLLFLHQTKPEPLVHRDLKPGNILLDQNFVSKIADVGLARLIPPAAGLAITQYCMTAAAGTFCYIDPEYQTTGLLGVKSDIYALGIILLQLITAQPPMGLAHIVENALENGTLGDLLDPNVTDWPMEETVKLAQLALKCAELRRKDRPDLAHVILPELNRLRAVAASAEGSLRYHCQPRYGSFRLPC</sequence>
<dbReference type="GO" id="GO:0061630">
    <property type="term" value="F:ubiquitin protein ligase activity"/>
    <property type="evidence" value="ECO:0007669"/>
    <property type="project" value="UniProtKB-EC"/>
</dbReference>
<dbReference type="GO" id="GO:0004672">
    <property type="term" value="F:protein kinase activity"/>
    <property type="evidence" value="ECO:0007669"/>
    <property type="project" value="InterPro"/>
</dbReference>
<dbReference type="Gene3D" id="1.10.510.10">
    <property type="entry name" value="Transferase(Phosphotransferase) domain 1"/>
    <property type="match status" value="1"/>
</dbReference>
<dbReference type="Pfam" id="PF00069">
    <property type="entry name" value="Pkinase"/>
    <property type="match status" value="1"/>
</dbReference>
<proteinExistence type="predicted"/>
<organism evidence="7 8">
    <name type="scientific">Phoenix dactylifera</name>
    <name type="common">Date palm</name>
    <dbReference type="NCBI Taxonomy" id="42345"/>
    <lineage>
        <taxon>Eukaryota</taxon>
        <taxon>Viridiplantae</taxon>
        <taxon>Streptophyta</taxon>
        <taxon>Embryophyta</taxon>
        <taxon>Tracheophyta</taxon>
        <taxon>Spermatophyta</taxon>
        <taxon>Magnoliopsida</taxon>
        <taxon>Liliopsida</taxon>
        <taxon>Arecaceae</taxon>
        <taxon>Coryphoideae</taxon>
        <taxon>Phoeniceae</taxon>
        <taxon>Phoenix</taxon>
    </lineage>
</organism>
<dbReference type="KEGG" id="pda:103705119"/>
<evidence type="ECO:0000313" key="7">
    <source>
        <dbReference type="Proteomes" id="UP000228380"/>
    </source>
</evidence>
<keyword evidence="4" id="KW-0833">Ubl conjugation pathway</keyword>
<name>A0A8B7BWT1_PHODC</name>
<evidence type="ECO:0000313" key="8">
    <source>
        <dbReference type="RefSeq" id="XP_008786959.2"/>
    </source>
</evidence>
<dbReference type="PROSITE" id="PS50011">
    <property type="entry name" value="PROTEIN_KINASE_DOM"/>
    <property type="match status" value="1"/>
</dbReference>
<keyword evidence="3" id="KW-0547">Nucleotide-binding</keyword>
<protein>
    <recommendedName>
        <fullName evidence="2">RING-type E3 ubiquitin transferase</fullName>
        <ecNumber evidence="2">2.3.2.27</ecNumber>
    </recommendedName>
</protein>
<dbReference type="OrthoDB" id="4062651at2759"/>
<evidence type="ECO:0000256" key="2">
    <source>
        <dbReference type="ARBA" id="ARBA00012483"/>
    </source>
</evidence>
<dbReference type="GO" id="GO:0005524">
    <property type="term" value="F:ATP binding"/>
    <property type="evidence" value="ECO:0007669"/>
    <property type="project" value="UniProtKB-KW"/>
</dbReference>
<dbReference type="EC" id="2.3.2.27" evidence="2"/>
<dbReference type="InterPro" id="IPR014729">
    <property type="entry name" value="Rossmann-like_a/b/a_fold"/>
</dbReference>
<accession>A0A8B7BWT1</accession>
<dbReference type="GeneID" id="103705119"/>
<dbReference type="Gene3D" id="3.30.200.20">
    <property type="entry name" value="Phosphorylase Kinase, domain 1"/>
    <property type="match status" value="1"/>
</dbReference>
<evidence type="ECO:0000259" key="6">
    <source>
        <dbReference type="PROSITE" id="PS50011"/>
    </source>
</evidence>
<comment type="catalytic activity">
    <reaction evidence="1">
        <text>S-ubiquitinyl-[E2 ubiquitin-conjugating enzyme]-L-cysteine + [acceptor protein]-L-lysine = [E2 ubiquitin-conjugating enzyme]-L-cysteine + N(6)-ubiquitinyl-[acceptor protein]-L-lysine.</text>
        <dbReference type="EC" id="2.3.2.27"/>
    </reaction>
</comment>
<gene>
    <name evidence="8" type="primary">LOC103705119</name>
</gene>
<dbReference type="RefSeq" id="XP_008786959.2">
    <property type="nucleotide sequence ID" value="XM_008788737.4"/>
</dbReference>
<dbReference type="PANTHER" id="PTHR45647:SF139">
    <property type="entry name" value="OS02G0152300 PROTEIN"/>
    <property type="match status" value="1"/>
</dbReference>
<dbReference type="FunFam" id="3.30.200.20:FF:000162">
    <property type="entry name" value="Adenine nucleotide alpha hydrolase-like domain kinase"/>
    <property type="match status" value="1"/>
</dbReference>